<protein>
    <recommendedName>
        <fullName evidence="2">Outer membrane protein assembly factor BamB</fullName>
    </recommendedName>
</protein>
<comment type="caution">
    <text evidence="1">The sequence shown here is derived from an EMBL/GenBank/DDBJ whole genome shotgun (WGS) entry which is preliminary data.</text>
</comment>
<organism evidence="1">
    <name type="scientific">bioreactor metagenome</name>
    <dbReference type="NCBI Taxonomy" id="1076179"/>
    <lineage>
        <taxon>unclassified sequences</taxon>
        <taxon>metagenomes</taxon>
        <taxon>ecological metagenomes</taxon>
    </lineage>
</organism>
<evidence type="ECO:0000313" key="1">
    <source>
        <dbReference type="EMBL" id="MPL81798.1"/>
    </source>
</evidence>
<accession>A0A644URW3</accession>
<proteinExistence type="predicted"/>
<reference evidence="1" key="1">
    <citation type="submission" date="2019-08" db="EMBL/GenBank/DDBJ databases">
        <authorList>
            <person name="Kucharzyk K."/>
            <person name="Murdoch R.W."/>
            <person name="Higgins S."/>
            <person name="Loffler F."/>
        </authorList>
    </citation>
    <scope>NUCLEOTIDE SEQUENCE</scope>
</reference>
<dbReference type="PROSITE" id="PS51257">
    <property type="entry name" value="PROKAR_LIPOPROTEIN"/>
    <property type="match status" value="1"/>
</dbReference>
<name>A0A644URW3_9ZZZZ</name>
<evidence type="ECO:0008006" key="2">
    <source>
        <dbReference type="Google" id="ProtNLM"/>
    </source>
</evidence>
<sequence>MKYIFYNFAILLTAITMVSCRDCEYEVEYSAAALWKNGVKQELPYGDSPDGLDIRTYSVFVSGNDVYVAGCERYDGVGVLWKNGIAQVFSTNDRIQESSMFVSGNDVYFIGSNTVWKNNEIIQRLEGTATSVYVVNNEVYVSGYIYKKNNRIATVWINGVAHYLTDETTYSYANSIFVSDGDIYVAGIEDRRSTLWRNGVPQTLPGGSKANAVFVSNNDVYVGGDSKVWKNGNVEYSINGSATSIFVLGNDVYVTTEYRVLKNGAVIMESDLRPNATESSYFTSVFVSGNDVYVAGFYYKFIRVCS</sequence>
<dbReference type="EMBL" id="VSSQ01000155">
    <property type="protein sequence ID" value="MPL81798.1"/>
    <property type="molecule type" value="Genomic_DNA"/>
</dbReference>
<gene>
    <name evidence="1" type="ORF">SDC9_27728</name>
</gene>
<dbReference type="AlphaFoldDB" id="A0A644URW3"/>